<protein>
    <submittedName>
        <fullName evidence="1">Uncharacterized protein</fullName>
    </submittedName>
</protein>
<accession>A0A9P8C4D1</accession>
<name>A0A9P8C4D1_9HELO</name>
<dbReference type="OrthoDB" id="2537245at2759"/>
<comment type="caution">
    <text evidence="1">The sequence shown here is derived from an EMBL/GenBank/DDBJ whole genome shotgun (WGS) entry which is preliminary data.</text>
</comment>
<gene>
    <name evidence="1" type="ORF">BJ875DRAFT_485221</name>
</gene>
<organism evidence="1 2">
    <name type="scientific">Amylocarpus encephaloides</name>
    <dbReference type="NCBI Taxonomy" id="45428"/>
    <lineage>
        <taxon>Eukaryota</taxon>
        <taxon>Fungi</taxon>
        <taxon>Dikarya</taxon>
        <taxon>Ascomycota</taxon>
        <taxon>Pezizomycotina</taxon>
        <taxon>Leotiomycetes</taxon>
        <taxon>Helotiales</taxon>
        <taxon>Helotiales incertae sedis</taxon>
        <taxon>Amylocarpus</taxon>
    </lineage>
</organism>
<proteinExistence type="predicted"/>
<keyword evidence="2" id="KW-1185">Reference proteome</keyword>
<reference evidence="1" key="1">
    <citation type="journal article" date="2021" name="IMA Fungus">
        <title>Genomic characterization of three marine fungi, including Emericellopsis atlantica sp. nov. with signatures of a generalist lifestyle and marine biomass degradation.</title>
        <authorList>
            <person name="Hagestad O.C."/>
            <person name="Hou L."/>
            <person name="Andersen J.H."/>
            <person name="Hansen E.H."/>
            <person name="Altermark B."/>
            <person name="Li C."/>
            <person name="Kuhnert E."/>
            <person name="Cox R.J."/>
            <person name="Crous P.W."/>
            <person name="Spatafora J.W."/>
            <person name="Lail K."/>
            <person name="Amirebrahimi M."/>
            <person name="Lipzen A."/>
            <person name="Pangilinan J."/>
            <person name="Andreopoulos W."/>
            <person name="Hayes R.D."/>
            <person name="Ng V."/>
            <person name="Grigoriev I.V."/>
            <person name="Jackson S.A."/>
            <person name="Sutton T.D.S."/>
            <person name="Dobson A.D.W."/>
            <person name="Rama T."/>
        </authorList>
    </citation>
    <scope>NUCLEOTIDE SEQUENCE</scope>
    <source>
        <strain evidence="1">TRa018bII</strain>
    </source>
</reference>
<dbReference type="Proteomes" id="UP000824998">
    <property type="component" value="Unassembled WGS sequence"/>
</dbReference>
<evidence type="ECO:0000313" key="1">
    <source>
        <dbReference type="EMBL" id="KAG9233369.1"/>
    </source>
</evidence>
<evidence type="ECO:0000313" key="2">
    <source>
        <dbReference type="Proteomes" id="UP000824998"/>
    </source>
</evidence>
<dbReference type="AlphaFoldDB" id="A0A9P8C4D1"/>
<dbReference type="EMBL" id="MU251504">
    <property type="protein sequence ID" value="KAG9233369.1"/>
    <property type="molecule type" value="Genomic_DNA"/>
</dbReference>
<sequence>MDSILKVLSPFQLRPLDPLWSSDTTHPSPVPSHKDIRDFYLSDANSPLVPPPLISHSPFIPKPLIEHLMRRKKNSALGVKFVHQNLAHRPVDEITNMEGALHTFITPIIPRCEVVGDYRYSGGHGITRFGTTNNPNGEKVHIVRDVVLSASIHMDFEDSRVMLAVCKLDHREIQGEALDVEKWEVWPLEGKQNDTIRAEYDHALRRHMVFHLTKEHKLAARSAVQEPMTTEEAISYLESLILSKEAIGDKLISKYVKTFNDQVISLELLYNSAIQQAVNELSVLEAICPQGYVYTYNPASIFAYEIGSQTLNRLMIAALKRVSSTNTLKNLRIFAFNDYADPQALHLVKAALNSQPKVQVLSQSDLYQGPSGIYDIRKLEEAKGAKLVVHNNSDGFGQNIETEGMFGSLDGAIGASSSASGSLRRDRGDLMNFVF</sequence>